<name>A0A067TQU1_GALM3</name>
<evidence type="ECO:0000256" key="2">
    <source>
        <dbReference type="ARBA" id="ARBA00022448"/>
    </source>
</evidence>
<dbReference type="InterPro" id="IPR040314">
    <property type="entry name" value="DOP1"/>
</dbReference>
<evidence type="ECO:0000256" key="6">
    <source>
        <dbReference type="ARBA" id="ARBA00046326"/>
    </source>
</evidence>
<dbReference type="PANTHER" id="PTHR14042:SF24">
    <property type="entry name" value="PROTEIN DOPEY-1 HOMOLOG"/>
    <property type="match status" value="1"/>
</dbReference>
<protein>
    <submittedName>
        <fullName evidence="11">Uncharacterized protein</fullName>
    </submittedName>
</protein>
<dbReference type="InterPro" id="IPR016024">
    <property type="entry name" value="ARM-type_fold"/>
</dbReference>
<dbReference type="GO" id="GO:0000139">
    <property type="term" value="C:Golgi membrane"/>
    <property type="evidence" value="ECO:0007669"/>
    <property type="project" value="UniProtKB-SubCell"/>
</dbReference>
<evidence type="ECO:0000259" key="10">
    <source>
        <dbReference type="Pfam" id="PF24598"/>
    </source>
</evidence>
<reference evidence="12" key="1">
    <citation type="journal article" date="2014" name="Proc. Natl. Acad. Sci. U.S.A.">
        <title>Extensive sampling of basidiomycete genomes demonstrates inadequacy of the white-rot/brown-rot paradigm for wood decay fungi.</title>
        <authorList>
            <person name="Riley R."/>
            <person name="Salamov A.A."/>
            <person name="Brown D.W."/>
            <person name="Nagy L.G."/>
            <person name="Floudas D."/>
            <person name="Held B.W."/>
            <person name="Levasseur A."/>
            <person name="Lombard V."/>
            <person name="Morin E."/>
            <person name="Otillar R."/>
            <person name="Lindquist E.A."/>
            <person name="Sun H."/>
            <person name="LaButti K.M."/>
            <person name="Schmutz J."/>
            <person name="Jabbour D."/>
            <person name="Luo H."/>
            <person name="Baker S.E."/>
            <person name="Pisabarro A.G."/>
            <person name="Walton J.D."/>
            <person name="Blanchette R.A."/>
            <person name="Henrissat B."/>
            <person name="Martin F."/>
            <person name="Cullen D."/>
            <person name="Hibbett D.S."/>
            <person name="Grigoriev I.V."/>
        </authorList>
    </citation>
    <scope>NUCLEOTIDE SEQUENCE [LARGE SCALE GENOMIC DNA]</scope>
    <source>
        <strain evidence="12">CBS 339.88</strain>
    </source>
</reference>
<dbReference type="GO" id="GO:0006895">
    <property type="term" value="P:Golgi to endosome transport"/>
    <property type="evidence" value="ECO:0007669"/>
    <property type="project" value="InterPro"/>
</dbReference>
<evidence type="ECO:0000256" key="5">
    <source>
        <dbReference type="ARBA" id="ARBA00023136"/>
    </source>
</evidence>
<dbReference type="Pfam" id="PF24598">
    <property type="entry name" value="DOP1_C"/>
    <property type="match status" value="1"/>
</dbReference>
<evidence type="ECO:0000259" key="9">
    <source>
        <dbReference type="Pfam" id="PF24597"/>
    </source>
</evidence>
<dbReference type="STRING" id="685588.A0A067TQU1"/>
<dbReference type="InterPro" id="IPR007249">
    <property type="entry name" value="DOP1_N"/>
</dbReference>
<evidence type="ECO:0000313" key="12">
    <source>
        <dbReference type="Proteomes" id="UP000027222"/>
    </source>
</evidence>
<gene>
    <name evidence="11" type="ORF">GALMADRAFT_261229</name>
</gene>
<feature type="domain" description="DOP1 N-terminal" evidence="8">
    <location>
        <begin position="43"/>
        <end position="332"/>
    </location>
</feature>
<dbReference type="GO" id="GO:0005802">
    <property type="term" value="C:trans-Golgi network"/>
    <property type="evidence" value="ECO:0007669"/>
    <property type="project" value="TreeGrafter"/>
</dbReference>
<dbReference type="SUPFAM" id="SSF48371">
    <property type="entry name" value="ARM repeat"/>
    <property type="match status" value="1"/>
</dbReference>
<evidence type="ECO:0000313" key="11">
    <source>
        <dbReference type="EMBL" id="KDR85531.1"/>
    </source>
</evidence>
<dbReference type="Pfam" id="PF04118">
    <property type="entry name" value="Dopey_N"/>
    <property type="match status" value="1"/>
</dbReference>
<dbReference type="GO" id="GO:0005768">
    <property type="term" value="C:endosome"/>
    <property type="evidence" value="ECO:0007669"/>
    <property type="project" value="TreeGrafter"/>
</dbReference>
<dbReference type="PANTHER" id="PTHR14042">
    <property type="entry name" value="DOPEY-RELATED"/>
    <property type="match status" value="1"/>
</dbReference>
<dbReference type="Proteomes" id="UP000027222">
    <property type="component" value="Unassembled WGS sequence"/>
</dbReference>
<proteinExistence type="inferred from homology"/>
<dbReference type="HOGENOM" id="CLU_001197_0_0_1"/>
<keyword evidence="12" id="KW-1185">Reference proteome</keyword>
<dbReference type="EMBL" id="KL142367">
    <property type="protein sequence ID" value="KDR85531.1"/>
    <property type="molecule type" value="Genomic_DNA"/>
</dbReference>
<sequence length="1790" mass="201598">MSTDPPSISGIQGSGKLTTKKSPASVTVRTTERTIALQAYASDPKYKKYIQQVEKCLNSFDNVHEWADCIAFLKQLLKTFQSYMQFKEIPRKLIVAKRLAQCLNPALPTGVHQRALDVYIHILAVLGADGLKGDLSLWSSGLFPFFEYAATSVKPTLLDIYDTHYLPLQIGLRPIMKSFILSLLPGLEEETGEFFEKVLNLLDRLSGAVSIPFFFQNIWLIMLTTPSARGTSLNFLARRLPRLNPDEDISDVVGKDIGLMIRAFASALEDENLLVRRAALDILLQSMRVDSHTIRKAQSDDRLILMRAATGVVLRRDLSLNRRLYTWLLGPDEKNDSQIAYLKDNGLELLSSALKNEMVSPSGEYAESRPFKIFISLLDKWEIGAILTETIVYDAFKAIMHLVRHPTEGGEDLTMTASTLYEAVEPQILWKHLLSTVFEEISGDGSRVEAIQLVHFVLHSFSQDEEIQTIHLPIIFAAIIDLLNSEIQADLRMATHESICATWRLLEAMLEQIPYSGLLQRPETTFGSESSKERPLDFACAFFKIAGKSTTTSTATKISTGPFISCFQSLISLSECYTNCLLKEPRHAPVLRESLSRTMTLINTLVGRLNTAINLSWNPKDWLNILLSSFEYETATFTIVDRLITVAITLHQSQHLVPKLSIDERPIMYKMVSKLLKYLHPDFTAYHVRAVNLIWSLQASTTRSHVESIVAQTMTSPESHNTPEAYEAFGVIWRLTEDSQMPGFNFKVPMMIVLDTLKSDSPTLRRIGETWMRCSLKSYLRVLDPILYDLLDPSILRISTTFKVRGRELAGFLYERPFDHRLVNHLMATLLSVVSFGGQGFAKAARTSSFKRSNHPGFVQRVSYSSLVDPDSSYLDVIIEILLRFVQSEPKPSWASSTQSLNIAIQANAIELLQVIVSRGEIETVSVESIEATAIGKLYFSIHMNRLDLQNKWLHLLHSVISVATSQLESSRRAAANKQDDNVLESGLGGIQDNNVDPAIRYPMNPLMVQTLVDGISTRSNRPVLQHWLDFILMAVPQFQPALQAVVTPLNDCLCRQTLLALGDVLKVGNQKREYADDLQSSVTDAELIMFLNALERLILLSLAYTSELDTSEDEPTTLEKSATETSGLLGYVSNVFSSESSSSNHMEQLTTRSPGYRSLDDGIRVLYSLWASLIWQACHPWSAKDDSLSLIYNRARLRCRRVLEHLFRVQSVEVFESIVDWWSRDMTLSASSPDAAFELVDVLVVTAQNAVHMICESISTRILGSSEKGKKPALNANLTDVILFKFLEQYLRRLEGPLAIQVWGRYTQLVKEILSTSRDFKSYNFPALRCLGVLAEKITQTTAMEDRKIRKELQDCYGKLLDSCVIYVGRFTDQGSWIRRSTKESAISSGRESPAPRNDSTSRLDEKMETGAMPPETPKLASIEVVSQINSFVATSALPNLRKLLMENDKIISACNNIVYYIINPAMRGKARPMDVDAIVTQILQEMTRIPAALKSWRTPVADLLNDNRVFNCNPDDATKWGPIVKVLYDTDKTAMPELLGKVANAPSANIFTNREYEMLLRSLNLRRLSYVIFTGEKNHFLTQLPTIQEKLVDIFRSVSSPVVQSEVFLCIRVLLCRLSPHNLTSFWPVVLTEMYRIFEQTMTTPPADGSEDLQLILAACKCLDTLLVLQTEEFQIHQWIFITDTVDAVYRPDDWLPEAMMDQLAEIAGTLVVGDSNGTHVESTTAQEQRAMRRPILAQLRQIESLRDLVPFFSNVSISSYESVYASGGNIDWQDVERSIMDDMFDGR</sequence>
<dbReference type="OrthoDB" id="297643at2759"/>
<organism evidence="11 12">
    <name type="scientific">Galerina marginata (strain CBS 339.88)</name>
    <dbReference type="NCBI Taxonomy" id="685588"/>
    <lineage>
        <taxon>Eukaryota</taxon>
        <taxon>Fungi</taxon>
        <taxon>Dikarya</taxon>
        <taxon>Basidiomycota</taxon>
        <taxon>Agaricomycotina</taxon>
        <taxon>Agaricomycetes</taxon>
        <taxon>Agaricomycetidae</taxon>
        <taxon>Agaricales</taxon>
        <taxon>Agaricineae</taxon>
        <taxon>Strophariaceae</taxon>
        <taxon>Galerina</taxon>
    </lineage>
</organism>
<evidence type="ECO:0000256" key="1">
    <source>
        <dbReference type="ARBA" id="ARBA00004395"/>
    </source>
</evidence>
<evidence type="ECO:0000256" key="7">
    <source>
        <dbReference type="SAM" id="MobiDB-lite"/>
    </source>
</evidence>
<feature type="region of interest" description="Disordered" evidence="7">
    <location>
        <begin position="1"/>
        <end position="23"/>
    </location>
</feature>
<evidence type="ECO:0000256" key="4">
    <source>
        <dbReference type="ARBA" id="ARBA00023034"/>
    </source>
</evidence>
<evidence type="ECO:0000259" key="8">
    <source>
        <dbReference type="Pfam" id="PF04118"/>
    </source>
</evidence>
<accession>A0A067TQU1</accession>
<feature type="region of interest" description="Disordered" evidence="7">
    <location>
        <begin position="1383"/>
        <end position="1417"/>
    </location>
</feature>
<keyword evidence="3" id="KW-0653">Protein transport</keyword>
<feature type="domain" description="DOP1-like middle TPR" evidence="9">
    <location>
        <begin position="341"/>
        <end position="525"/>
    </location>
</feature>
<comment type="similarity">
    <text evidence="6">Belongs to the DOP1 family.</text>
</comment>
<dbReference type="InterPro" id="IPR056458">
    <property type="entry name" value="TPR_DOP1_M"/>
</dbReference>
<dbReference type="GO" id="GO:0005829">
    <property type="term" value="C:cytosol"/>
    <property type="evidence" value="ECO:0007669"/>
    <property type="project" value="GOC"/>
</dbReference>
<keyword evidence="2" id="KW-0813">Transport</keyword>
<keyword evidence="4" id="KW-0333">Golgi apparatus</keyword>
<keyword evidence="5" id="KW-0472">Membrane</keyword>
<comment type="subcellular location">
    <subcellularLocation>
        <location evidence="1">Golgi apparatus membrane</location>
        <topology evidence="1">Peripheral membrane protein</topology>
    </subcellularLocation>
</comment>
<feature type="compositionally biased region" description="Basic and acidic residues" evidence="7">
    <location>
        <begin position="1401"/>
        <end position="1410"/>
    </location>
</feature>
<dbReference type="Pfam" id="PF24597">
    <property type="entry name" value="TPR_DOP1_M"/>
    <property type="match status" value="1"/>
</dbReference>
<dbReference type="GO" id="GO:0015031">
    <property type="term" value="P:protein transport"/>
    <property type="evidence" value="ECO:0007669"/>
    <property type="project" value="UniProtKB-KW"/>
</dbReference>
<evidence type="ECO:0000256" key="3">
    <source>
        <dbReference type="ARBA" id="ARBA00022927"/>
    </source>
</evidence>
<dbReference type="InterPro" id="IPR056457">
    <property type="entry name" value="DOP1_C"/>
</dbReference>
<feature type="domain" description="DOP1-like C-terminal" evidence="10">
    <location>
        <begin position="1287"/>
        <end position="1768"/>
    </location>
</feature>